<dbReference type="Proteomes" id="UP000037460">
    <property type="component" value="Unassembled WGS sequence"/>
</dbReference>
<sequence>MRHEEMLGARAALHAYLDGYLEAALAHRHSASPPPRPSSASSLEAAVAESIYDAHHRRPVAGTLEIPISEWRNVPKVPFGKSPGDHALFLDIALDEHDFKSPDTILDGIRASFLTALRADSPDAPATHSEAVKRGDVWMRAEAKELANHEANGSWTFVRRADVPAGRRIHRLIWVYKVKRDGTCKARLCVQGSTLEPGVDYDQVFSAALRYSSARSLFAFAAKTGCRVRSVDLVAAYLQGDFLDGEVVYCHAAHGYPKYDEHGEPMIARVDKPIYGIQQAGRRLQRKLFDWLRAKGFQALDDSDPCVFKLTCVSGEILTIGVYVDNLQIVHSVELDAQGRGPAGCAYNKFMDDLQREWTVTDEGDMEDLLGIEVERFSDGSIKLHQTKYINKVIERFLPNGPSSHVQRNSMPYSSLFETRMKDALALDAGTYPDLITTFQQRIGCLMYAATSTRPDIAYPVHQLCKCLQ</sequence>
<protein>
    <submittedName>
        <fullName evidence="2">Retrotransposon ty1-copia subclass</fullName>
    </submittedName>
</protein>
<feature type="non-terminal residue" evidence="2">
    <location>
        <position position="469"/>
    </location>
</feature>
<gene>
    <name evidence="2" type="ORF">Ctob_014951</name>
</gene>
<accession>A0A0M0LRS9</accession>
<name>A0A0M0LRS9_9EUKA</name>
<keyword evidence="3" id="KW-1185">Reference proteome</keyword>
<dbReference type="Pfam" id="PF07727">
    <property type="entry name" value="RVT_2"/>
    <property type="match status" value="1"/>
</dbReference>
<proteinExistence type="predicted"/>
<dbReference type="EMBL" id="JWZX01000111">
    <property type="protein sequence ID" value="KOO53691.1"/>
    <property type="molecule type" value="Genomic_DNA"/>
</dbReference>
<reference evidence="3" key="1">
    <citation type="journal article" date="2015" name="PLoS Genet.">
        <title>Genome Sequence and Transcriptome Analyses of Chrysochromulina tobin: Metabolic Tools for Enhanced Algal Fitness in the Prominent Order Prymnesiales (Haptophyceae).</title>
        <authorList>
            <person name="Hovde B.T."/>
            <person name="Deodato C.R."/>
            <person name="Hunsperger H.M."/>
            <person name="Ryken S.A."/>
            <person name="Yost W."/>
            <person name="Jha R.K."/>
            <person name="Patterson J."/>
            <person name="Monnat R.J. Jr."/>
            <person name="Barlow S.B."/>
            <person name="Starkenburg S.R."/>
            <person name="Cattolico R.A."/>
        </authorList>
    </citation>
    <scope>NUCLEOTIDE SEQUENCE</scope>
    <source>
        <strain evidence="3">CCMP291</strain>
    </source>
</reference>
<feature type="domain" description="Reverse transcriptase Ty1/copia-type" evidence="1">
    <location>
        <begin position="162"/>
        <end position="397"/>
    </location>
</feature>
<organism evidence="2 3">
    <name type="scientific">Chrysochromulina tobinii</name>
    <dbReference type="NCBI Taxonomy" id="1460289"/>
    <lineage>
        <taxon>Eukaryota</taxon>
        <taxon>Haptista</taxon>
        <taxon>Haptophyta</taxon>
        <taxon>Prymnesiophyceae</taxon>
        <taxon>Prymnesiales</taxon>
        <taxon>Chrysochromulinaceae</taxon>
        <taxon>Chrysochromulina</taxon>
    </lineage>
</organism>
<evidence type="ECO:0000313" key="3">
    <source>
        <dbReference type="Proteomes" id="UP000037460"/>
    </source>
</evidence>
<evidence type="ECO:0000313" key="2">
    <source>
        <dbReference type="EMBL" id="KOO53691.1"/>
    </source>
</evidence>
<dbReference type="AlphaFoldDB" id="A0A0M0LRS9"/>
<evidence type="ECO:0000259" key="1">
    <source>
        <dbReference type="Pfam" id="PF07727"/>
    </source>
</evidence>
<comment type="caution">
    <text evidence="2">The sequence shown here is derived from an EMBL/GenBank/DDBJ whole genome shotgun (WGS) entry which is preliminary data.</text>
</comment>
<dbReference type="InterPro" id="IPR013103">
    <property type="entry name" value="RVT_2"/>
</dbReference>
<dbReference type="OrthoDB" id="430476at2759"/>